<gene>
    <name evidence="2" type="ORF">NQ318_013618</name>
</gene>
<dbReference type="AlphaFoldDB" id="A0AAV8YM40"/>
<feature type="compositionally biased region" description="Polar residues" evidence="1">
    <location>
        <begin position="146"/>
        <end position="159"/>
    </location>
</feature>
<accession>A0AAV8YM40</accession>
<evidence type="ECO:0000313" key="3">
    <source>
        <dbReference type="Proteomes" id="UP001162162"/>
    </source>
</evidence>
<feature type="region of interest" description="Disordered" evidence="1">
    <location>
        <begin position="168"/>
        <end position="198"/>
    </location>
</feature>
<reference evidence="2" key="1">
    <citation type="journal article" date="2023" name="Insect Mol. Biol.">
        <title>Genome sequencing provides insights into the evolution of gene families encoding plant cell wall-degrading enzymes in longhorned beetles.</title>
        <authorList>
            <person name="Shin N.R."/>
            <person name="Okamura Y."/>
            <person name="Kirsch R."/>
            <person name="Pauchet Y."/>
        </authorList>
    </citation>
    <scope>NUCLEOTIDE SEQUENCE</scope>
    <source>
        <strain evidence="2">AMC_N1</strain>
    </source>
</reference>
<evidence type="ECO:0000256" key="1">
    <source>
        <dbReference type="SAM" id="MobiDB-lite"/>
    </source>
</evidence>
<name>A0AAV8YM40_9CUCU</name>
<dbReference type="EMBL" id="JAPWTK010000077">
    <property type="protein sequence ID" value="KAJ8951949.1"/>
    <property type="molecule type" value="Genomic_DNA"/>
</dbReference>
<evidence type="ECO:0000313" key="2">
    <source>
        <dbReference type="EMBL" id="KAJ8951949.1"/>
    </source>
</evidence>
<keyword evidence="3" id="KW-1185">Reference proteome</keyword>
<feature type="compositionally biased region" description="Basic residues" evidence="1">
    <location>
        <begin position="175"/>
        <end position="190"/>
    </location>
</feature>
<proteinExistence type="predicted"/>
<protein>
    <submittedName>
        <fullName evidence="2">Uncharacterized protein</fullName>
    </submittedName>
</protein>
<sequence>MLNYFQQNVSTLTPTQQNLMQQLQHQYRLVQQNQQQLRNSQRLGLNPPMGRSAPTPPAYNPPFGQNGSLLLLPTIGADKLVQPNPIVGPRDFMSPVAHHGADIDDNLEKDLKDFTFTKDLATTLAENLLKHFGSDDIDVKEEADSANANVPQNTLSSGPFSPFEYRFETRSTAGTKKKSQVSHPRQHTNYKSRTPLGL</sequence>
<dbReference type="Proteomes" id="UP001162162">
    <property type="component" value="Unassembled WGS sequence"/>
</dbReference>
<comment type="caution">
    <text evidence="2">The sequence shown here is derived from an EMBL/GenBank/DDBJ whole genome shotgun (WGS) entry which is preliminary data.</text>
</comment>
<organism evidence="2 3">
    <name type="scientific">Aromia moschata</name>
    <dbReference type="NCBI Taxonomy" id="1265417"/>
    <lineage>
        <taxon>Eukaryota</taxon>
        <taxon>Metazoa</taxon>
        <taxon>Ecdysozoa</taxon>
        <taxon>Arthropoda</taxon>
        <taxon>Hexapoda</taxon>
        <taxon>Insecta</taxon>
        <taxon>Pterygota</taxon>
        <taxon>Neoptera</taxon>
        <taxon>Endopterygota</taxon>
        <taxon>Coleoptera</taxon>
        <taxon>Polyphaga</taxon>
        <taxon>Cucujiformia</taxon>
        <taxon>Chrysomeloidea</taxon>
        <taxon>Cerambycidae</taxon>
        <taxon>Cerambycinae</taxon>
        <taxon>Callichromatini</taxon>
        <taxon>Aromia</taxon>
    </lineage>
</organism>
<feature type="region of interest" description="Disordered" evidence="1">
    <location>
        <begin position="143"/>
        <end position="162"/>
    </location>
</feature>